<evidence type="ECO:0000313" key="3">
    <source>
        <dbReference type="EMBL" id="KZU03791.1"/>
    </source>
</evidence>
<evidence type="ECO:0000313" key="8">
    <source>
        <dbReference type="Proteomes" id="UP000094892"/>
    </source>
</evidence>
<comment type="caution">
    <text evidence="5">The sequence shown here is derived from an EMBL/GenBank/DDBJ whole genome shotgun (WGS) entry which is preliminary data.</text>
</comment>
<reference evidence="6 7" key="1">
    <citation type="submission" date="2016-03" db="EMBL/GenBank/DDBJ databases">
        <title>Comparative genomics of 54 Lactobacillus plantarum strains reveals genomic uncoupling from niche constraints.</title>
        <authorList>
            <person name="Martino M.E."/>
        </authorList>
    </citation>
    <scope>NUCLEOTIDE SEQUENCE [LARGE SCALE GENOMIC DNA]</scope>
    <source>
        <strain evidence="4 6">NAB2</strain>
        <strain evidence="3 7">Nizo2260</strain>
    </source>
</reference>
<dbReference type="Proteomes" id="UP000076989">
    <property type="component" value="Unassembled WGS sequence"/>
</dbReference>
<evidence type="ECO:0000313" key="6">
    <source>
        <dbReference type="Proteomes" id="UP000076872"/>
    </source>
</evidence>
<proteinExistence type="predicted"/>
<evidence type="ECO:0000256" key="2">
    <source>
        <dbReference type="PIRSR" id="PIRSR613078-2"/>
    </source>
</evidence>
<dbReference type="EMBL" id="LUXO01000021">
    <property type="protein sequence ID" value="KZV04472.1"/>
    <property type="molecule type" value="Genomic_DNA"/>
</dbReference>
<organism evidence="5 8">
    <name type="scientific">Lactiplantibacillus plantarum</name>
    <name type="common">Lactobacillus plantarum</name>
    <dbReference type="NCBI Taxonomy" id="1590"/>
    <lineage>
        <taxon>Bacteria</taxon>
        <taxon>Bacillati</taxon>
        <taxon>Bacillota</taxon>
        <taxon>Bacilli</taxon>
        <taxon>Lactobacillales</taxon>
        <taxon>Lactobacillaceae</taxon>
        <taxon>Lactiplantibacillus</taxon>
    </lineage>
</organism>
<dbReference type="Proteomes" id="UP000094892">
    <property type="component" value="Unassembled WGS sequence"/>
</dbReference>
<dbReference type="EC" id="5.4.2.12" evidence="5"/>
<dbReference type="EMBL" id="LUWI01000022">
    <property type="protein sequence ID" value="KZU03791.1"/>
    <property type="molecule type" value="Genomic_DNA"/>
</dbReference>
<dbReference type="InterPro" id="IPR051695">
    <property type="entry name" value="Phosphoglycerate_Mutase"/>
</dbReference>
<evidence type="ECO:0000313" key="7">
    <source>
        <dbReference type="Proteomes" id="UP000076989"/>
    </source>
</evidence>
<name>A0A0G9F5N6_LACPN</name>
<dbReference type="InterPro" id="IPR029033">
    <property type="entry name" value="His_PPase_superfam"/>
</dbReference>
<reference evidence="5 8" key="2">
    <citation type="submission" date="2016-08" db="EMBL/GenBank/DDBJ databases">
        <title>Genome sequencing of Lactobacillus plantarum JSA22, isolated from fermented soybean paste.</title>
        <authorList>
            <person name="Choi H.S."/>
        </authorList>
    </citation>
    <scope>NUCLEOTIDE SEQUENCE [LARGE SCALE GENOMIC DNA]</scope>
    <source>
        <strain evidence="5 8">JSA22</strain>
    </source>
</reference>
<sequence length="212" mass="22899">MKSITLHLVVAGATYFNQLDRFQGWSGTPLTATGEQATAKVAQQLASTTFDTAFASDTSRAIQTARIILDSRAQPVKLRTVVALRAPFYGGFEGTERAAVWSGFATKLGYQSVAAFAADQTPSELQTLLHDHDADGLAESGQEFWDRYQKGLQQVMAATPDHGQVLLIVDGATLRMMHYVATGRAATRQELAPSVVTTMVYTGDKLTVPVTE</sequence>
<evidence type="ECO:0000256" key="1">
    <source>
        <dbReference type="ARBA" id="ARBA00022801"/>
    </source>
</evidence>
<keyword evidence="1" id="KW-0378">Hydrolase</keyword>
<dbReference type="Proteomes" id="UP000076872">
    <property type="component" value="Unassembled WGS sequence"/>
</dbReference>
<gene>
    <name evidence="5" type="ORF">LPJSA22_02599</name>
    <name evidence="4" type="ORF">NAB2_0881</name>
    <name evidence="3" type="ORF">Nizo2260_2031</name>
</gene>
<accession>A0A0G9F5N6</accession>
<dbReference type="PANTHER" id="PTHR46517:SF1">
    <property type="entry name" value="FRUCTOSE-2,6-BISPHOSPHATASE TIGAR"/>
    <property type="match status" value="1"/>
</dbReference>
<dbReference type="GO" id="GO:0005829">
    <property type="term" value="C:cytosol"/>
    <property type="evidence" value="ECO:0007669"/>
    <property type="project" value="TreeGrafter"/>
</dbReference>
<dbReference type="SUPFAM" id="SSF53254">
    <property type="entry name" value="Phosphoglycerate mutase-like"/>
    <property type="match status" value="1"/>
</dbReference>
<dbReference type="GO" id="GO:0043456">
    <property type="term" value="P:regulation of pentose-phosphate shunt"/>
    <property type="evidence" value="ECO:0007669"/>
    <property type="project" value="TreeGrafter"/>
</dbReference>
<dbReference type="OMA" id="IVYQDGT"/>
<dbReference type="SMART" id="SM00855">
    <property type="entry name" value="PGAM"/>
    <property type="match status" value="1"/>
</dbReference>
<dbReference type="RefSeq" id="WP_003642143.1">
    <property type="nucleotide sequence ID" value="NZ_AP028145.1"/>
</dbReference>
<dbReference type="Gene3D" id="3.40.50.1240">
    <property type="entry name" value="Phosphoglycerate mutase-like"/>
    <property type="match status" value="1"/>
</dbReference>
<dbReference type="EMBL" id="MCOL01000001">
    <property type="protein sequence ID" value="ODO62581.1"/>
    <property type="molecule type" value="Genomic_DNA"/>
</dbReference>
<dbReference type="GO" id="GO:0004331">
    <property type="term" value="F:fructose-2,6-bisphosphate 2-phosphatase activity"/>
    <property type="evidence" value="ECO:0007669"/>
    <property type="project" value="TreeGrafter"/>
</dbReference>
<evidence type="ECO:0000313" key="5">
    <source>
        <dbReference type="EMBL" id="ODO62581.1"/>
    </source>
</evidence>
<dbReference type="CDD" id="cd07067">
    <property type="entry name" value="HP_PGM_like"/>
    <property type="match status" value="1"/>
</dbReference>
<keyword evidence="5" id="KW-0413">Isomerase</keyword>
<dbReference type="InterPro" id="IPR013078">
    <property type="entry name" value="His_Pase_superF_clade-1"/>
</dbReference>
<evidence type="ECO:0000313" key="4">
    <source>
        <dbReference type="EMBL" id="KZV04472.1"/>
    </source>
</evidence>
<dbReference type="GO" id="GO:0045820">
    <property type="term" value="P:negative regulation of glycolytic process"/>
    <property type="evidence" value="ECO:0007669"/>
    <property type="project" value="TreeGrafter"/>
</dbReference>
<protein>
    <submittedName>
        <fullName evidence="3 5">Phosphoglycerate mutase</fullName>
        <ecNumber evidence="5">5.4.2.12</ecNumber>
    </submittedName>
</protein>
<dbReference type="GO" id="GO:0004619">
    <property type="term" value="F:phosphoglycerate mutase activity"/>
    <property type="evidence" value="ECO:0007669"/>
    <property type="project" value="UniProtKB-EC"/>
</dbReference>
<dbReference type="AlphaFoldDB" id="A0A0G9F5N6"/>
<feature type="binding site" evidence="2">
    <location>
        <position position="60"/>
    </location>
    <ligand>
        <name>substrate</name>
    </ligand>
</feature>
<dbReference type="Pfam" id="PF00300">
    <property type="entry name" value="His_Phos_1"/>
    <property type="match status" value="1"/>
</dbReference>
<dbReference type="PANTHER" id="PTHR46517">
    <property type="entry name" value="FRUCTOSE-2,6-BISPHOSPHATASE TIGAR"/>
    <property type="match status" value="1"/>
</dbReference>
<dbReference type="PATRIC" id="fig|1590.143.peg.1824"/>